<dbReference type="Proteomes" id="UP000029120">
    <property type="component" value="Chromosome 5"/>
</dbReference>
<gene>
    <name evidence="2" type="ordered locus">AALP_Aa5g147200</name>
</gene>
<reference evidence="3" key="1">
    <citation type="journal article" date="2015" name="Nat. Plants">
        <title>Genome expansion of Arabis alpina linked with retrotransposition and reduced symmetric DNA methylation.</title>
        <authorList>
            <person name="Willing E.M."/>
            <person name="Rawat V."/>
            <person name="Mandakova T."/>
            <person name="Maumus F."/>
            <person name="James G.V."/>
            <person name="Nordstroem K.J."/>
            <person name="Becker C."/>
            <person name="Warthmann N."/>
            <person name="Chica C."/>
            <person name="Szarzynska B."/>
            <person name="Zytnicki M."/>
            <person name="Albani M.C."/>
            <person name="Kiefer C."/>
            <person name="Bergonzi S."/>
            <person name="Castaings L."/>
            <person name="Mateos J.L."/>
            <person name="Berns M.C."/>
            <person name="Bujdoso N."/>
            <person name="Piofczyk T."/>
            <person name="de Lorenzo L."/>
            <person name="Barrero-Sicilia C."/>
            <person name="Mateos I."/>
            <person name="Piednoel M."/>
            <person name="Hagmann J."/>
            <person name="Chen-Min-Tao R."/>
            <person name="Iglesias-Fernandez R."/>
            <person name="Schuster S.C."/>
            <person name="Alonso-Blanco C."/>
            <person name="Roudier F."/>
            <person name="Carbonero P."/>
            <person name="Paz-Ares J."/>
            <person name="Davis S.J."/>
            <person name="Pecinka A."/>
            <person name="Quesneville H."/>
            <person name="Colot V."/>
            <person name="Lysak M.A."/>
            <person name="Weigel D."/>
            <person name="Coupland G."/>
            <person name="Schneeberger K."/>
        </authorList>
    </citation>
    <scope>NUCLEOTIDE SEQUENCE [LARGE SCALE GENOMIC DNA]</scope>
    <source>
        <strain evidence="3">cv. Pajares</strain>
    </source>
</reference>
<dbReference type="GO" id="GO:0045454">
    <property type="term" value="P:cell redox homeostasis"/>
    <property type="evidence" value="ECO:0007669"/>
    <property type="project" value="EnsemblPlants"/>
</dbReference>
<dbReference type="Pfam" id="PF00085">
    <property type="entry name" value="Thioredoxin"/>
    <property type="match status" value="2"/>
</dbReference>
<dbReference type="CDD" id="cd02985">
    <property type="entry name" value="TRX_CDSP32"/>
    <property type="match status" value="1"/>
</dbReference>
<dbReference type="GO" id="GO:0042742">
    <property type="term" value="P:defense response to bacterium"/>
    <property type="evidence" value="ECO:0007669"/>
    <property type="project" value="EnsemblPlants"/>
</dbReference>
<dbReference type="OMA" id="KVPHFTF"/>
<evidence type="ECO:0000313" key="3">
    <source>
        <dbReference type="Proteomes" id="UP000029120"/>
    </source>
</evidence>
<dbReference type="GO" id="GO:0010286">
    <property type="term" value="P:heat acclimation"/>
    <property type="evidence" value="ECO:0007669"/>
    <property type="project" value="EnsemblPlants"/>
</dbReference>
<organism evidence="2 3">
    <name type="scientific">Arabis alpina</name>
    <name type="common">Alpine rock-cress</name>
    <dbReference type="NCBI Taxonomy" id="50452"/>
    <lineage>
        <taxon>Eukaryota</taxon>
        <taxon>Viridiplantae</taxon>
        <taxon>Streptophyta</taxon>
        <taxon>Embryophyta</taxon>
        <taxon>Tracheophyta</taxon>
        <taxon>Spermatophyta</taxon>
        <taxon>Magnoliopsida</taxon>
        <taxon>eudicotyledons</taxon>
        <taxon>Gunneridae</taxon>
        <taxon>Pentapetalae</taxon>
        <taxon>rosids</taxon>
        <taxon>malvids</taxon>
        <taxon>Brassicales</taxon>
        <taxon>Brassicaceae</taxon>
        <taxon>Arabideae</taxon>
        <taxon>Arabis</taxon>
    </lineage>
</organism>
<dbReference type="PANTHER" id="PTHR47578">
    <property type="entry name" value="THIOREDOXIN-LIKE PROTEIN CDSP32, CHLOROPLASTIC"/>
    <property type="match status" value="1"/>
</dbReference>
<dbReference type="InterPro" id="IPR013766">
    <property type="entry name" value="Thioredoxin_domain"/>
</dbReference>
<proteinExistence type="predicted"/>
<dbReference type="EMBL" id="CM002873">
    <property type="protein sequence ID" value="KFK34452.1"/>
    <property type="molecule type" value="Genomic_DNA"/>
</dbReference>
<dbReference type="InterPro" id="IPR044192">
    <property type="entry name" value="CDSP32"/>
</dbReference>
<accession>A0A087GX50</accession>
<dbReference type="PROSITE" id="PS51352">
    <property type="entry name" value="THIOREDOXIN_2"/>
    <property type="match status" value="1"/>
</dbReference>
<evidence type="ECO:0000259" key="1">
    <source>
        <dbReference type="PROSITE" id="PS51352"/>
    </source>
</evidence>
<dbReference type="PANTHER" id="PTHR47578:SF1">
    <property type="entry name" value="THIOREDOXIN-LIKE PROTEIN CDSP32, CHLOROPLASTIC"/>
    <property type="match status" value="1"/>
</dbReference>
<dbReference type="eggNOG" id="KOG0907">
    <property type="taxonomic scope" value="Eukaryota"/>
</dbReference>
<feature type="domain" description="Thioredoxin" evidence="1">
    <location>
        <begin position="57"/>
        <end position="207"/>
    </location>
</feature>
<protein>
    <recommendedName>
        <fullName evidence="1">Thioredoxin domain-containing protein</fullName>
    </recommendedName>
</protein>
<name>A0A087GX50_ARAAL</name>
<dbReference type="Gene3D" id="3.40.30.10">
    <property type="entry name" value="Glutaredoxin"/>
    <property type="match status" value="2"/>
</dbReference>
<dbReference type="FunFam" id="3.40.30.10:FF:000333">
    <property type="entry name" value="Thioredoxin-like protein CDSP32, chloroplastic"/>
    <property type="match status" value="1"/>
</dbReference>
<dbReference type="GO" id="GO:0009570">
    <property type="term" value="C:chloroplast stroma"/>
    <property type="evidence" value="ECO:0007669"/>
    <property type="project" value="EnsemblPlants"/>
</dbReference>
<dbReference type="SUPFAM" id="SSF52833">
    <property type="entry name" value="Thioredoxin-like"/>
    <property type="match status" value="2"/>
</dbReference>
<dbReference type="InterPro" id="IPR036249">
    <property type="entry name" value="Thioredoxin-like_sf"/>
</dbReference>
<dbReference type="Gramene" id="KFK34452">
    <property type="protein sequence ID" value="KFK34452"/>
    <property type="gene ID" value="AALP_AA5G147200"/>
</dbReference>
<dbReference type="GO" id="GO:0009941">
    <property type="term" value="C:chloroplast envelope"/>
    <property type="evidence" value="ECO:0007669"/>
    <property type="project" value="EnsemblPlants"/>
</dbReference>
<sequence>MATVANFLAKPIATVIPRPSSAVATTSSFVFFDHKHNSLLTLRKNPPRRLLFSTVKVKAGAASPGKVGSPAAKDEKVIKIHSGEEFDEALKNAKSKLVVVEFATSKSDQSQKIYPFMVELSKTCNDVVFLLVMGDESDKTRELCRREKIEKVPHFSFYKSMEKIHEEDAIGPDQLMGDVLYYGDNHSAVVQLHGRADVEKLIDENKAGGKLIVLDVGLKHCGPCVKVYPTVIKLSRSMAETVVFARMNGDENESCMEFLRDMKVIEVPTFLFIRNGEINGRYVGSGKGELIGEILRYSGVRVTY</sequence>
<dbReference type="AlphaFoldDB" id="A0A087GX50"/>
<keyword evidence="3" id="KW-1185">Reference proteome</keyword>
<dbReference type="OrthoDB" id="10263751at2759"/>
<evidence type="ECO:0000313" key="2">
    <source>
        <dbReference type="EMBL" id="KFK34452.1"/>
    </source>
</evidence>
<dbReference type="GO" id="GO:0016671">
    <property type="term" value="F:oxidoreductase activity, acting on a sulfur group of donors, disulfide as acceptor"/>
    <property type="evidence" value="ECO:0007669"/>
    <property type="project" value="InterPro"/>
</dbReference>